<dbReference type="Pfam" id="PF09339">
    <property type="entry name" value="HTH_IclR"/>
    <property type="match status" value="1"/>
</dbReference>
<dbReference type="GO" id="GO:0003677">
    <property type="term" value="F:DNA binding"/>
    <property type="evidence" value="ECO:0007669"/>
    <property type="project" value="UniProtKB-KW"/>
</dbReference>
<dbReference type="GeneID" id="69601638"/>
<proteinExistence type="predicted"/>
<organism evidence="6 7">
    <name type="scientific">Bordetella pertussis (strain ATCC 9797 / DSM 5571 / CCUG 30873 / LMG 14455 / NCTC 10739 / 18323)</name>
    <dbReference type="NCBI Taxonomy" id="568706"/>
    <lineage>
        <taxon>Bacteria</taxon>
        <taxon>Pseudomonadati</taxon>
        <taxon>Pseudomonadota</taxon>
        <taxon>Betaproteobacteria</taxon>
        <taxon>Burkholderiales</taxon>
        <taxon>Alcaligenaceae</taxon>
        <taxon>Bordetella</taxon>
    </lineage>
</organism>
<dbReference type="SMART" id="SM00346">
    <property type="entry name" value="HTH_ICLR"/>
    <property type="match status" value="1"/>
</dbReference>
<name>A0A0U1RNA5_BORP1</name>
<evidence type="ECO:0000313" key="7">
    <source>
        <dbReference type="Proteomes" id="UP000005250"/>
    </source>
</evidence>
<keyword evidence="1" id="KW-0805">Transcription regulation</keyword>
<dbReference type="PROSITE" id="PS51077">
    <property type="entry name" value="HTH_ICLR"/>
    <property type="match status" value="1"/>
</dbReference>
<keyword evidence="2" id="KW-0238">DNA-binding</keyword>
<feature type="domain" description="IclR-ED" evidence="5">
    <location>
        <begin position="68"/>
        <end position="246"/>
    </location>
</feature>
<dbReference type="SUPFAM" id="SSF46785">
    <property type="entry name" value="Winged helix' DNA-binding domain"/>
    <property type="match status" value="1"/>
</dbReference>
<dbReference type="Pfam" id="PF01614">
    <property type="entry name" value="IclR_C"/>
    <property type="match status" value="1"/>
</dbReference>
<keyword evidence="3" id="KW-0804">Transcription</keyword>
<dbReference type="Gene3D" id="1.10.10.10">
    <property type="entry name" value="Winged helix-like DNA-binding domain superfamily/Winged helix DNA-binding domain"/>
    <property type="match status" value="1"/>
</dbReference>
<dbReference type="PANTHER" id="PTHR30136:SF24">
    <property type="entry name" value="HTH-TYPE TRANSCRIPTIONAL REPRESSOR ALLR"/>
    <property type="match status" value="1"/>
</dbReference>
<dbReference type="eggNOG" id="COG1414">
    <property type="taxonomic scope" value="Bacteria"/>
</dbReference>
<dbReference type="AlphaFoldDB" id="A0A0U1RNA5"/>
<gene>
    <name evidence="6" type="ordered locus">BN118_1253</name>
</gene>
<evidence type="ECO:0000313" key="6">
    <source>
        <dbReference type="EMBL" id="CCJ62678.1"/>
    </source>
</evidence>
<dbReference type="InterPro" id="IPR036390">
    <property type="entry name" value="WH_DNA-bd_sf"/>
</dbReference>
<dbReference type="HOGENOM" id="CLU_062618_4_4_4"/>
<feature type="domain" description="HTH iclR-type" evidence="4">
    <location>
        <begin position="7"/>
        <end position="67"/>
    </location>
</feature>
<dbReference type="InterPro" id="IPR050707">
    <property type="entry name" value="HTH_MetabolicPath_Reg"/>
</dbReference>
<dbReference type="CDD" id="cd00090">
    <property type="entry name" value="HTH_ARSR"/>
    <property type="match status" value="1"/>
</dbReference>
<dbReference type="EMBL" id="HE965805">
    <property type="protein sequence ID" value="CCJ62678.1"/>
    <property type="molecule type" value="Genomic_DNA"/>
</dbReference>
<dbReference type="KEGG" id="bper:BN118_1253"/>
<dbReference type="InterPro" id="IPR005471">
    <property type="entry name" value="Tscrpt_reg_IclR_N"/>
</dbReference>
<dbReference type="InterPro" id="IPR011991">
    <property type="entry name" value="ArsR-like_HTH"/>
</dbReference>
<dbReference type="Proteomes" id="UP000005250">
    <property type="component" value="Chromosome"/>
</dbReference>
<sequence length="246" mass="26053">MQEQAIAGGAERVLYVLATLAREEAPLTVAALAERTGLAQSTLYRQVALLKRWGFVLEQAGAYTPGPLCVQLARGFDQSSYLIQEALPDMTRLAADSGETVGLLVAMSDQAVCLEMVESRHPLRCSFVKGRGLPPLARGASAKSLMAFMAPARLQGRLHELAGQGVDAAALARDLEAIRAAGYAVSDSEVDAGVWGCSAPVFERPHQAAGSVTLMAPSTRVAERTANLINLTLAAAKRISSRLQHS</sequence>
<accession>A0A0U1RNA5</accession>
<dbReference type="InterPro" id="IPR014757">
    <property type="entry name" value="Tscrpt_reg_IclR_C"/>
</dbReference>
<dbReference type="GO" id="GO:0045892">
    <property type="term" value="P:negative regulation of DNA-templated transcription"/>
    <property type="evidence" value="ECO:0007669"/>
    <property type="project" value="TreeGrafter"/>
</dbReference>
<protein>
    <submittedName>
        <fullName evidence="6">Probable transcriptional regulator</fullName>
    </submittedName>
</protein>
<dbReference type="SUPFAM" id="SSF55781">
    <property type="entry name" value="GAF domain-like"/>
    <property type="match status" value="1"/>
</dbReference>
<evidence type="ECO:0000256" key="1">
    <source>
        <dbReference type="ARBA" id="ARBA00023015"/>
    </source>
</evidence>
<evidence type="ECO:0000259" key="5">
    <source>
        <dbReference type="PROSITE" id="PS51078"/>
    </source>
</evidence>
<evidence type="ECO:0000256" key="3">
    <source>
        <dbReference type="ARBA" id="ARBA00023163"/>
    </source>
</evidence>
<dbReference type="GO" id="GO:0003700">
    <property type="term" value="F:DNA-binding transcription factor activity"/>
    <property type="evidence" value="ECO:0007669"/>
    <property type="project" value="TreeGrafter"/>
</dbReference>
<reference evidence="6 7" key="1">
    <citation type="journal article" date="2012" name="BMC Genomics">
        <title>Comparative genomics of the classical Bordetella subspecies: the evolution and exchange of virulence-associated diversity amongst closely related pathogens.</title>
        <authorList>
            <person name="Park J."/>
            <person name="Zhang Y."/>
            <person name="Buboltz A.M."/>
            <person name="Zhang X."/>
            <person name="Schuster S.C."/>
            <person name="Ahuja U."/>
            <person name="Liu M."/>
            <person name="Miller J.F."/>
            <person name="Sebaihia M."/>
            <person name="Bentley S.D."/>
            <person name="Parkhill J."/>
            <person name="Harvill E.T."/>
        </authorList>
    </citation>
    <scope>NUCLEOTIDE SEQUENCE [LARGE SCALE GENOMIC DNA]</scope>
    <source>
        <strain evidence="7">ATCC 9797 / DSM 5571 / CCUG 30873 / LMG 14455 / NCTC 10739 / 18323</strain>
    </source>
</reference>
<evidence type="ECO:0000259" key="4">
    <source>
        <dbReference type="PROSITE" id="PS51077"/>
    </source>
</evidence>
<evidence type="ECO:0000256" key="2">
    <source>
        <dbReference type="ARBA" id="ARBA00023125"/>
    </source>
</evidence>
<keyword evidence="7" id="KW-1185">Reference proteome</keyword>
<dbReference type="InterPro" id="IPR029016">
    <property type="entry name" value="GAF-like_dom_sf"/>
</dbReference>
<dbReference type="Gene3D" id="3.30.450.40">
    <property type="match status" value="1"/>
</dbReference>
<dbReference type="InterPro" id="IPR036388">
    <property type="entry name" value="WH-like_DNA-bd_sf"/>
</dbReference>
<dbReference type="PROSITE" id="PS51078">
    <property type="entry name" value="ICLR_ED"/>
    <property type="match status" value="1"/>
</dbReference>
<dbReference type="RefSeq" id="WP_010930600.1">
    <property type="nucleotide sequence ID" value="NC_018518.1"/>
</dbReference>
<dbReference type="PANTHER" id="PTHR30136">
    <property type="entry name" value="HELIX-TURN-HELIX TRANSCRIPTIONAL REGULATOR, ICLR FAMILY"/>
    <property type="match status" value="1"/>
</dbReference>